<evidence type="ECO:0000259" key="2">
    <source>
        <dbReference type="Pfam" id="PF12969"/>
    </source>
</evidence>
<gene>
    <name evidence="3" type="ORF">SAMN05421788_106278</name>
</gene>
<dbReference type="Gene3D" id="2.60.40.3140">
    <property type="match status" value="1"/>
</dbReference>
<proteinExistence type="predicted"/>
<keyword evidence="4" id="KW-1185">Reference proteome</keyword>
<protein>
    <recommendedName>
        <fullName evidence="2">DUF3857 domain-containing protein</fullName>
    </recommendedName>
</protein>
<evidence type="ECO:0000313" key="4">
    <source>
        <dbReference type="Proteomes" id="UP000186917"/>
    </source>
</evidence>
<sequence>MRKIITLLLAGSCSVMAAQAQRDSLSVWLEKPVLHQVHEAFTKASAVNILDSREVSYKQEGDNTFRYCSYHQIIKVKDDEGIEQYNKVYIYQPYNAEIQDIKARSILPDGKVINLDPSTVKETQKNGKVCKLFAMDGLEKNAEIEFAYVIKRSVIIFNSDTYQDTYLPCQHAFFSLTTPKHLQFSVKGYNGFTVNEDTLIGDNRIVTGYADNVKELSDEKYAFQPQYLSRVDYKLSYNYNGNGNVRLYTWKEFAKKAYPIYTELTSKEEKVLNQFAGKINIPATASTDEKILAVEDYVKSNINIDKDLISEDADDINKIVLTRASNERGANRLMAGIFIKLGIHFQLVFVSSRNSYPMDEELENWDRADDLLLYFPQTGKYLSPSDVTFRYPYVEAAVTGAKGLFLKETQIGSLKTAIGLFKEIEPEPVSASYQNLEADLRINETMDTVLVQSKQSMGGYIAATYRPLFHFLPKDKQLETSKEMLKIQGNNNEVTNIKTENTALTDGFYQKPLIVSGDIKSAELLENAGKKALLKIGEVIGQQSEMYQEKPRQLPMELDYTHWLIRKIVVHIPDNYIVKNPNDLKFAISFSNGTDTTMGFVSDYVLEGNTLTINIREMYNQLRYPLSEFDNFRKVINAAADFNKVMLVLEKKTNS</sequence>
<dbReference type="KEGG" id="fln:FLA_2227"/>
<dbReference type="AlphaFoldDB" id="A0A173MFJ7"/>
<dbReference type="Pfam" id="PF12969">
    <property type="entry name" value="DUF3857"/>
    <property type="match status" value="1"/>
</dbReference>
<dbReference type="Proteomes" id="UP000186917">
    <property type="component" value="Unassembled WGS sequence"/>
</dbReference>
<dbReference type="InterPro" id="IPR024618">
    <property type="entry name" value="DUF3857"/>
</dbReference>
<organism evidence="3 4">
    <name type="scientific">Filimonas lacunae</name>
    <dbReference type="NCBI Taxonomy" id="477680"/>
    <lineage>
        <taxon>Bacteria</taxon>
        <taxon>Pseudomonadati</taxon>
        <taxon>Bacteroidota</taxon>
        <taxon>Chitinophagia</taxon>
        <taxon>Chitinophagales</taxon>
        <taxon>Chitinophagaceae</taxon>
        <taxon>Filimonas</taxon>
    </lineage>
</organism>
<dbReference type="STRING" id="477680.SAMN05421788_106278"/>
<evidence type="ECO:0000256" key="1">
    <source>
        <dbReference type="SAM" id="SignalP"/>
    </source>
</evidence>
<reference evidence="4" key="1">
    <citation type="submission" date="2017-01" db="EMBL/GenBank/DDBJ databases">
        <authorList>
            <person name="Varghese N."/>
            <person name="Submissions S."/>
        </authorList>
    </citation>
    <scope>NUCLEOTIDE SEQUENCE [LARGE SCALE GENOMIC DNA]</scope>
    <source>
        <strain evidence="4">DSM 21054</strain>
    </source>
</reference>
<name>A0A173MFJ7_9BACT</name>
<evidence type="ECO:0000313" key="3">
    <source>
        <dbReference type="EMBL" id="SIT25291.1"/>
    </source>
</evidence>
<dbReference type="RefSeq" id="WP_076380469.1">
    <property type="nucleotide sequence ID" value="NZ_AP017422.1"/>
</dbReference>
<feature type="signal peptide" evidence="1">
    <location>
        <begin position="1"/>
        <end position="17"/>
    </location>
</feature>
<keyword evidence="1" id="KW-0732">Signal</keyword>
<accession>A0A173MFJ7</accession>
<feature type="domain" description="DUF3857" evidence="2">
    <location>
        <begin position="68"/>
        <end position="213"/>
    </location>
</feature>
<dbReference type="Gene3D" id="2.60.120.1130">
    <property type="match status" value="1"/>
</dbReference>
<feature type="chain" id="PRO_5030022878" description="DUF3857 domain-containing protein" evidence="1">
    <location>
        <begin position="18"/>
        <end position="655"/>
    </location>
</feature>
<dbReference type="EMBL" id="FTOR01000006">
    <property type="protein sequence ID" value="SIT25291.1"/>
    <property type="molecule type" value="Genomic_DNA"/>
</dbReference>